<gene>
    <name evidence="1" type="ORF">LPW39_07085</name>
</gene>
<dbReference type="EMBL" id="JAJNCT010000007">
    <property type="protein sequence ID" value="MCD2164897.1"/>
    <property type="molecule type" value="Genomic_DNA"/>
</dbReference>
<proteinExistence type="predicted"/>
<dbReference type="Proteomes" id="UP001199260">
    <property type="component" value="Unassembled WGS sequence"/>
</dbReference>
<evidence type="ECO:0000313" key="1">
    <source>
        <dbReference type="EMBL" id="MCD2164897.1"/>
    </source>
</evidence>
<reference evidence="1 2" key="1">
    <citation type="submission" date="2021-11" db="EMBL/GenBank/DDBJ databases">
        <title>Genome sequence.</title>
        <authorList>
            <person name="Sun Q."/>
        </authorList>
    </citation>
    <scope>NUCLEOTIDE SEQUENCE [LARGE SCALE GENOMIC DNA]</scope>
    <source>
        <strain evidence="1 2">KCTC 12005</strain>
    </source>
</reference>
<organism evidence="1 2">
    <name type="scientific">Comamonas koreensis</name>
    <dbReference type="NCBI Taxonomy" id="160825"/>
    <lineage>
        <taxon>Bacteria</taxon>
        <taxon>Pseudomonadati</taxon>
        <taxon>Pseudomonadota</taxon>
        <taxon>Betaproteobacteria</taxon>
        <taxon>Burkholderiales</taxon>
        <taxon>Comamonadaceae</taxon>
        <taxon>Comamonas</taxon>
    </lineage>
</organism>
<dbReference type="RefSeq" id="WP_230772965.1">
    <property type="nucleotide sequence ID" value="NZ_JAJNCT010000007.1"/>
</dbReference>
<protein>
    <submittedName>
        <fullName evidence="1">Uncharacterized protein</fullName>
    </submittedName>
</protein>
<accession>A0AAW4XU09</accession>
<evidence type="ECO:0000313" key="2">
    <source>
        <dbReference type="Proteomes" id="UP001199260"/>
    </source>
</evidence>
<sequence length="93" mass="10803">MAQTKTLEEIGLIAVELHQCTKRRKEASDNLKAAYVRWAHGTGTFHRIERDSDEWDRMMVATDPEYQLQEAAKRKERNALRRLHSAIARGVQL</sequence>
<comment type="caution">
    <text evidence="1">The sequence shown here is derived from an EMBL/GenBank/DDBJ whole genome shotgun (WGS) entry which is preliminary data.</text>
</comment>
<name>A0AAW4XU09_9BURK</name>
<keyword evidence="2" id="KW-1185">Reference proteome</keyword>
<dbReference type="AlphaFoldDB" id="A0AAW4XU09"/>